<proteinExistence type="predicted"/>
<dbReference type="PANTHER" id="PTHR46910">
    <property type="entry name" value="TRANSCRIPTION FACTOR PDR1"/>
    <property type="match status" value="1"/>
</dbReference>
<feature type="region of interest" description="Disordered" evidence="7">
    <location>
        <begin position="1"/>
        <end position="86"/>
    </location>
</feature>
<organism evidence="9 10">
    <name type="scientific">Fusarium albosuccineum</name>
    <dbReference type="NCBI Taxonomy" id="1237068"/>
    <lineage>
        <taxon>Eukaryota</taxon>
        <taxon>Fungi</taxon>
        <taxon>Dikarya</taxon>
        <taxon>Ascomycota</taxon>
        <taxon>Pezizomycotina</taxon>
        <taxon>Sordariomycetes</taxon>
        <taxon>Hypocreomycetidae</taxon>
        <taxon>Hypocreales</taxon>
        <taxon>Nectriaceae</taxon>
        <taxon>Fusarium</taxon>
        <taxon>Fusarium decemcellulare species complex</taxon>
    </lineage>
</organism>
<keyword evidence="4" id="KW-0804">Transcription</keyword>
<evidence type="ECO:0000313" key="10">
    <source>
        <dbReference type="Proteomes" id="UP000554235"/>
    </source>
</evidence>
<evidence type="ECO:0000256" key="3">
    <source>
        <dbReference type="ARBA" id="ARBA00023125"/>
    </source>
</evidence>
<feature type="region of interest" description="Disordered" evidence="7">
    <location>
        <begin position="604"/>
        <end position="625"/>
    </location>
</feature>
<dbReference type="GO" id="GO:0006351">
    <property type="term" value="P:DNA-templated transcription"/>
    <property type="evidence" value="ECO:0007669"/>
    <property type="project" value="InterPro"/>
</dbReference>
<dbReference type="GO" id="GO:0003700">
    <property type="term" value="F:DNA-binding transcription factor activity"/>
    <property type="evidence" value="ECO:0007669"/>
    <property type="project" value="InterPro"/>
</dbReference>
<protein>
    <submittedName>
        <fullName evidence="9">Fungal specific transcription factor domain-containing</fullName>
    </submittedName>
</protein>
<feature type="domain" description="Xylanolytic transcriptional activator regulatory" evidence="8">
    <location>
        <begin position="326"/>
        <end position="397"/>
    </location>
</feature>
<comment type="subcellular location">
    <subcellularLocation>
        <location evidence="1">Nucleus</location>
    </subcellularLocation>
</comment>
<comment type="caution">
    <text evidence="9">The sequence shown here is derived from an EMBL/GenBank/DDBJ whole genome shotgun (WGS) entry which is preliminary data.</text>
</comment>
<dbReference type="CDD" id="cd12148">
    <property type="entry name" value="fungal_TF_MHR"/>
    <property type="match status" value="1"/>
</dbReference>
<dbReference type="EMBL" id="JAADYS010000414">
    <property type="protein sequence ID" value="KAF4469961.1"/>
    <property type="molecule type" value="Genomic_DNA"/>
</dbReference>
<keyword evidence="6" id="KW-0175">Coiled coil</keyword>
<gene>
    <name evidence="9" type="ORF">FALBO_3137</name>
</gene>
<dbReference type="InterPro" id="IPR007219">
    <property type="entry name" value="XnlR_reg_dom"/>
</dbReference>
<dbReference type="OrthoDB" id="103819at2759"/>
<dbReference type="GO" id="GO:0008270">
    <property type="term" value="F:zinc ion binding"/>
    <property type="evidence" value="ECO:0007669"/>
    <property type="project" value="InterPro"/>
</dbReference>
<evidence type="ECO:0000256" key="1">
    <source>
        <dbReference type="ARBA" id="ARBA00004123"/>
    </source>
</evidence>
<evidence type="ECO:0000256" key="7">
    <source>
        <dbReference type="SAM" id="MobiDB-lite"/>
    </source>
</evidence>
<dbReference type="PANTHER" id="PTHR46910:SF37">
    <property type="entry name" value="ZN(II)2CYS6 TRANSCRIPTION FACTOR (EUROFUNG)"/>
    <property type="match status" value="1"/>
</dbReference>
<evidence type="ECO:0000256" key="2">
    <source>
        <dbReference type="ARBA" id="ARBA00023015"/>
    </source>
</evidence>
<evidence type="ECO:0000259" key="8">
    <source>
        <dbReference type="SMART" id="SM00906"/>
    </source>
</evidence>
<keyword evidence="2" id="KW-0805">Transcription regulation</keyword>
<evidence type="ECO:0000256" key="4">
    <source>
        <dbReference type="ARBA" id="ARBA00023163"/>
    </source>
</evidence>
<keyword evidence="5" id="KW-0539">Nucleus</keyword>
<dbReference type="AlphaFoldDB" id="A0A8H4LIW4"/>
<dbReference type="Pfam" id="PF04082">
    <property type="entry name" value="Fungal_trans"/>
    <property type="match status" value="1"/>
</dbReference>
<dbReference type="InterPro" id="IPR050987">
    <property type="entry name" value="AtrR-like"/>
</dbReference>
<evidence type="ECO:0000313" key="9">
    <source>
        <dbReference type="EMBL" id="KAF4469961.1"/>
    </source>
</evidence>
<dbReference type="Proteomes" id="UP000554235">
    <property type="component" value="Unassembled WGS sequence"/>
</dbReference>
<accession>A0A8H4LIW4</accession>
<evidence type="ECO:0000256" key="6">
    <source>
        <dbReference type="SAM" id="Coils"/>
    </source>
</evidence>
<reference evidence="9 10" key="1">
    <citation type="submission" date="2020-01" db="EMBL/GenBank/DDBJ databases">
        <title>Identification and distribution of gene clusters putatively required for synthesis of sphingolipid metabolism inhibitors in phylogenetically diverse species of the filamentous fungus Fusarium.</title>
        <authorList>
            <person name="Kim H.-S."/>
            <person name="Busman M."/>
            <person name="Brown D.W."/>
            <person name="Divon H."/>
            <person name="Uhlig S."/>
            <person name="Proctor R.H."/>
        </authorList>
    </citation>
    <scope>NUCLEOTIDE SEQUENCE [LARGE SCALE GENOMIC DNA]</scope>
    <source>
        <strain evidence="9 10">NRRL 20459</strain>
    </source>
</reference>
<sequence>MSDPNEADWWSSEADEEPPGLANGKRLFVDLVLDSHQHPPQAERRGSVLIGQDEPSTPVGTLCGPCVYSRDQSPPKRKAARTETPTTDSALIRDIDERLRNIEQTIQNLSSAVDKILEAVTPANLTDGSIAAAKGDKTLTSNAIESQKEPGLYLGPSNSFSFLRETPANIDAVARPSTPLDHQNAMSELQYLSTSLRTAVISKQDTKDGFYIPSKAVGYQLIGRFLEHAVLGETFFTTPSDKLLMQVVFDPENVRQKAWVVYVNYMMLALVSAEEQDQSVQADQFRQNMRLALNDSSIFLEPRETNVQALAVLAVHGEDHASPNLSWMLVGHACRQAEALGLHAPIDSDFVSHQRTLSLFWLLFAVDKSCSLAFGRSSFLPSASYSSVPHPDFGYLVRFQPHNDSPFGNRQIAKPSTFGAHIFIARMELAKLIGSVLDLRTPGHSSPSKEELVAQLDTWYQRAIRILAETMNSESASLGPNQAREMTLGISSVKFEYLHLLILLHKGDPSCALIRLESAREAIALLPTMVSNWASVYNGVIWHLLYYPFIPFFVIFEHLVHDQTHSNSAQNQQDIDLLSTTVSYYATTVFLRLVQLHMDRPAPVHPTVRASAHNERDKRPQESSVMADNIQRIQHDLGDGLDMDMESFLDWLPADIFPVFNEEQHGPLQATSDAILHGNTSQQCSRGRKRSFDSLFDWFSWDLYYADAEPREWLLLEFPKQFNDKSFCRVK</sequence>
<keyword evidence="3" id="KW-0238">DNA-binding</keyword>
<dbReference type="SMART" id="SM00906">
    <property type="entry name" value="Fungal_trans"/>
    <property type="match status" value="1"/>
</dbReference>
<name>A0A8H4LIW4_9HYPO</name>
<dbReference type="GO" id="GO:0003677">
    <property type="term" value="F:DNA binding"/>
    <property type="evidence" value="ECO:0007669"/>
    <property type="project" value="UniProtKB-KW"/>
</dbReference>
<feature type="compositionally biased region" description="Basic and acidic residues" evidence="7">
    <location>
        <begin position="33"/>
        <end position="46"/>
    </location>
</feature>
<dbReference type="GO" id="GO:0005634">
    <property type="term" value="C:nucleus"/>
    <property type="evidence" value="ECO:0007669"/>
    <property type="project" value="UniProtKB-SubCell"/>
</dbReference>
<evidence type="ECO:0000256" key="5">
    <source>
        <dbReference type="ARBA" id="ARBA00023242"/>
    </source>
</evidence>
<feature type="coiled-coil region" evidence="6">
    <location>
        <begin position="92"/>
        <end position="119"/>
    </location>
</feature>
<feature type="compositionally biased region" description="Basic and acidic residues" evidence="7">
    <location>
        <begin position="612"/>
        <end position="621"/>
    </location>
</feature>
<keyword evidence="10" id="KW-1185">Reference proteome</keyword>